<dbReference type="PANTHER" id="PTHR30558:SF15">
    <property type="entry name" value="BIOPOLYMER TRANSPORT PROTEIN EXBD1"/>
    <property type="match status" value="1"/>
</dbReference>
<evidence type="ECO:0000256" key="8">
    <source>
        <dbReference type="SAM" id="Phobius"/>
    </source>
</evidence>
<protein>
    <submittedName>
        <fullName evidence="9">Biopolymer transporter ExbD</fullName>
    </submittedName>
</protein>
<keyword evidence="5 8" id="KW-1133">Transmembrane helix</keyword>
<dbReference type="Pfam" id="PF02472">
    <property type="entry name" value="ExbD"/>
    <property type="match status" value="1"/>
</dbReference>
<evidence type="ECO:0000313" key="10">
    <source>
        <dbReference type="Proteomes" id="UP000239263"/>
    </source>
</evidence>
<dbReference type="AlphaFoldDB" id="A0A2S7XCJ7"/>
<dbReference type="RefSeq" id="WP_105054625.1">
    <property type="nucleotide sequence ID" value="NZ_CAWNRT010000001.1"/>
</dbReference>
<dbReference type="PANTHER" id="PTHR30558">
    <property type="entry name" value="EXBD MEMBRANE COMPONENT OF PMF-DRIVEN MACROMOLECULE IMPORT SYSTEM"/>
    <property type="match status" value="1"/>
</dbReference>
<dbReference type="InterPro" id="IPR003400">
    <property type="entry name" value="ExbD"/>
</dbReference>
<evidence type="ECO:0000256" key="2">
    <source>
        <dbReference type="ARBA" id="ARBA00005811"/>
    </source>
</evidence>
<evidence type="ECO:0000256" key="6">
    <source>
        <dbReference type="ARBA" id="ARBA00023136"/>
    </source>
</evidence>
<organism evidence="9 10">
    <name type="scientific">Aliivibrio sifiae</name>
    <dbReference type="NCBI Taxonomy" id="566293"/>
    <lineage>
        <taxon>Bacteria</taxon>
        <taxon>Pseudomonadati</taxon>
        <taxon>Pseudomonadota</taxon>
        <taxon>Gammaproteobacteria</taxon>
        <taxon>Vibrionales</taxon>
        <taxon>Vibrionaceae</taxon>
        <taxon>Aliivibrio</taxon>
    </lineage>
</organism>
<evidence type="ECO:0000256" key="4">
    <source>
        <dbReference type="ARBA" id="ARBA00022692"/>
    </source>
</evidence>
<accession>A0A2S7XCJ7</accession>
<evidence type="ECO:0000256" key="5">
    <source>
        <dbReference type="ARBA" id="ARBA00022989"/>
    </source>
</evidence>
<comment type="subcellular location">
    <subcellularLocation>
        <location evidence="1">Cell membrane</location>
        <topology evidence="1">Single-pass membrane protein</topology>
    </subcellularLocation>
    <subcellularLocation>
        <location evidence="7">Cell membrane</location>
        <topology evidence="7">Single-pass type II membrane protein</topology>
    </subcellularLocation>
</comment>
<dbReference type="GO" id="GO:0022857">
    <property type="term" value="F:transmembrane transporter activity"/>
    <property type="evidence" value="ECO:0007669"/>
    <property type="project" value="InterPro"/>
</dbReference>
<keyword evidence="3" id="KW-1003">Cell membrane</keyword>
<name>A0A2S7XCJ7_9GAMM</name>
<evidence type="ECO:0000256" key="1">
    <source>
        <dbReference type="ARBA" id="ARBA00004162"/>
    </source>
</evidence>
<dbReference type="EMBL" id="MSCO01000001">
    <property type="protein sequence ID" value="PQJ89079.1"/>
    <property type="molecule type" value="Genomic_DNA"/>
</dbReference>
<reference evidence="9 10" key="1">
    <citation type="submission" date="2016-12" db="EMBL/GenBank/DDBJ databases">
        <title>Diversity of luminous bacteria.</title>
        <authorList>
            <person name="Yoshizawa S."/>
            <person name="Kogure K."/>
        </authorList>
    </citation>
    <scope>NUCLEOTIDE SEQUENCE [LARGE SCALE GENOMIC DNA]</scope>
    <source>
        <strain evidence="9 10">ATCC 33715</strain>
    </source>
</reference>
<sequence length="139" mass="15539">MIKLTTESHSDSLQPDLTPLLDIIFIVMVFLLLTATVKLQSLEVSLPSAETEAVSDVDSKSLTVNILEKAPYWGLDGKSYSSWESFTQILLIQVKQKPDFQVVIASDKSAEIQHMVKLLAFLQDNKIKATQILMDENKS</sequence>
<comment type="similarity">
    <text evidence="2 7">Belongs to the ExbD/TolR family.</text>
</comment>
<keyword evidence="4 7" id="KW-0812">Transmembrane</keyword>
<dbReference type="OrthoDB" id="9793581at2"/>
<evidence type="ECO:0000256" key="7">
    <source>
        <dbReference type="RuleBase" id="RU003879"/>
    </source>
</evidence>
<keyword evidence="7" id="KW-0653">Protein transport</keyword>
<evidence type="ECO:0000313" key="9">
    <source>
        <dbReference type="EMBL" id="PQJ89079.1"/>
    </source>
</evidence>
<keyword evidence="7" id="KW-0813">Transport</keyword>
<keyword evidence="6 8" id="KW-0472">Membrane</keyword>
<dbReference type="GO" id="GO:0005886">
    <property type="term" value="C:plasma membrane"/>
    <property type="evidence" value="ECO:0007669"/>
    <property type="project" value="UniProtKB-SubCell"/>
</dbReference>
<dbReference type="GO" id="GO:0015031">
    <property type="term" value="P:protein transport"/>
    <property type="evidence" value="ECO:0007669"/>
    <property type="project" value="UniProtKB-KW"/>
</dbReference>
<dbReference type="Proteomes" id="UP000239263">
    <property type="component" value="Unassembled WGS sequence"/>
</dbReference>
<evidence type="ECO:0000256" key="3">
    <source>
        <dbReference type="ARBA" id="ARBA00022475"/>
    </source>
</evidence>
<proteinExistence type="inferred from homology"/>
<comment type="caution">
    <text evidence="9">The sequence shown here is derived from an EMBL/GenBank/DDBJ whole genome shotgun (WGS) entry which is preliminary data.</text>
</comment>
<feature type="transmembrane region" description="Helical" evidence="8">
    <location>
        <begin position="20"/>
        <end position="39"/>
    </location>
</feature>
<gene>
    <name evidence="9" type="ORF">BTO22_05550</name>
</gene>